<dbReference type="PANTHER" id="PTHR30146">
    <property type="entry name" value="LACI-RELATED TRANSCRIPTIONAL REPRESSOR"/>
    <property type="match status" value="1"/>
</dbReference>
<dbReference type="RefSeq" id="WP_375733653.1">
    <property type="nucleotide sequence ID" value="NZ_JBCGDC010000015.1"/>
</dbReference>
<dbReference type="CDD" id="cd06267">
    <property type="entry name" value="PBP1_LacI_sugar_binding-like"/>
    <property type="match status" value="1"/>
</dbReference>
<evidence type="ECO:0000256" key="1">
    <source>
        <dbReference type="ARBA" id="ARBA00023015"/>
    </source>
</evidence>
<sequence>MTAVDGDRPAGRRRRVTSADVARAAGVSRATVSYVLNDVPNRNISQATRELVRSTAKRLGHMPYAPARALRSGRTNLVLALVPGFGIGFLFDKALDALNTALAARGYALLVHHHAEALRSITDLWGLVSPALVVTTGGLSADERAAVEYSEARLVDVDGIVSFPRIGRMQAEYLLSKGHRRLGFAMPGDPHLQVFADSRLSGVRQVCAEAGLPEPVVEVVDFERADVRPAVASWRDRPEPVTAVCAHNDDVALVLMAGLETMGLRAGVDLDVIGVDNVPIAAIGVTTVAIDIDALAGVVVDSVLAELDDRPAPDRDGEFLHLVVRRSA</sequence>
<name>A0ABV5CMI2_9ACTN</name>
<dbReference type="GO" id="GO:0003677">
    <property type="term" value="F:DNA binding"/>
    <property type="evidence" value="ECO:0007669"/>
    <property type="project" value="UniProtKB-KW"/>
</dbReference>
<dbReference type="Proteomes" id="UP001582793">
    <property type="component" value="Unassembled WGS sequence"/>
</dbReference>
<dbReference type="SUPFAM" id="SSF47413">
    <property type="entry name" value="lambda repressor-like DNA-binding domains"/>
    <property type="match status" value="1"/>
</dbReference>
<reference evidence="5 6" key="1">
    <citation type="submission" date="2024-04" db="EMBL/GenBank/DDBJ databases">
        <title>Polymorphospora sp. isolated from Baiyangdian Lake in Xiong'an New Area.</title>
        <authorList>
            <person name="Zhang X."/>
            <person name="Liu J."/>
        </authorList>
    </citation>
    <scope>NUCLEOTIDE SEQUENCE [LARGE SCALE GENOMIC DNA]</scope>
    <source>
        <strain evidence="5 6">2-325</strain>
    </source>
</reference>
<keyword evidence="1" id="KW-0805">Transcription regulation</keyword>
<comment type="caution">
    <text evidence="5">The sequence shown here is derived from an EMBL/GenBank/DDBJ whole genome shotgun (WGS) entry which is preliminary data.</text>
</comment>
<dbReference type="Pfam" id="PF00356">
    <property type="entry name" value="LacI"/>
    <property type="match status" value="1"/>
</dbReference>
<evidence type="ECO:0000256" key="3">
    <source>
        <dbReference type="ARBA" id="ARBA00023163"/>
    </source>
</evidence>
<evidence type="ECO:0000313" key="6">
    <source>
        <dbReference type="Proteomes" id="UP001582793"/>
    </source>
</evidence>
<evidence type="ECO:0000256" key="2">
    <source>
        <dbReference type="ARBA" id="ARBA00023125"/>
    </source>
</evidence>
<gene>
    <name evidence="5" type="ORF">AAFH96_07790</name>
</gene>
<dbReference type="EMBL" id="JBCGDC010000015">
    <property type="protein sequence ID" value="MFB6393011.1"/>
    <property type="molecule type" value="Genomic_DNA"/>
</dbReference>
<organism evidence="5 6">
    <name type="scientific">Polymorphospora lycopeni</name>
    <dbReference type="NCBI Taxonomy" id="3140240"/>
    <lineage>
        <taxon>Bacteria</taxon>
        <taxon>Bacillati</taxon>
        <taxon>Actinomycetota</taxon>
        <taxon>Actinomycetes</taxon>
        <taxon>Micromonosporales</taxon>
        <taxon>Micromonosporaceae</taxon>
        <taxon>Polymorphospora</taxon>
    </lineage>
</organism>
<dbReference type="SUPFAM" id="SSF53822">
    <property type="entry name" value="Periplasmic binding protein-like I"/>
    <property type="match status" value="1"/>
</dbReference>
<evidence type="ECO:0000313" key="5">
    <source>
        <dbReference type="EMBL" id="MFB6393011.1"/>
    </source>
</evidence>
<proteinExistence type="predicted"/>
<dbReference type="PANTHER" id="PTHR30146:SF153">
    <property type="entry name" value="LACTOSE OPERON REPRESSOR"/>
    <property type="match status" value="1"/>
</dbReference>
<accession>A0ABV5CMI2</accession>
<dbReference type="InterPro" id="IPR010982">
    <property type="entry name" value="Lambda_DNA-bd_dom_sf"/>
</dbReference>
<dbReference type="Gene3D" id="3.40.50.2300">
    <property type="match status" value="1"/>
</dbReference>
<keyword evidence="2 5" id="KW-0238">DNA-binding</keyword>
<keyword evidence="6" id="KW-1185">Reference proteome</keyword>
<dbReference type="InterPro" id="IPR046335">
    <property type="entry name" value="LacI/GalR-like_sensor"/>
</dbReference>
<dbReference type="InterPro" id="IPR028082">
    <property type="entry name" value="Peripla_BP_I"/>
</dbReference>
<evidence type="ECO:0000259" key="4">
    <source>
        <dbReference type="PROSITE" id="PS50932"/>
    </source>
</evidence>
<dbReference type="PROSITE" id="PS50932">
    <property type="entry name" value="HTH_LACI_2"/>
    <property type="match status" value="1"/>
</dbReference>
<dbReference type="Gene3D" id="1.10.260.40">
    <property type="entry name" value="lambda repressor-like DNA-binding domains"/>
    <property type="match status" value="1"/>
</dbReference>
<dbReference type="InterPro" id="IPR000843">
    <property type="entry name" value="HTH_LacI"/>
</dbReference>
<dbReference type="CDD" id="cd01392">
    <property type="entry name" value="HTH_LacI"/>
    <property type="match status" value="1"/>
</dbReference>
<dbReference type="SMART" id="SM00354">
    <property type="entry name" value="HTH_LACI"/>
    <property type="match status" value="1"/>
</dbReference>
<feature type="domain" description="HTH lacI-type" evidence="4">
    <location>
        <begin position="16"/>
        <end position="72"/>
    </location>
</feature>
<dbReference type="Pfam" id="PF13377">
    <property type="entry name" value="Peripla_BP_3"/>
    <property type="match status" value="1"/>
</dbReference>
<keyword evidence="3" id="KW-0804">Transcription</keyword>
<protein>
    <submittedName>
        <fullName evidence="5">LacI family DNA-binding transcriptional regulator</fullName>
    </submittedName>
</protein>